<evidence type="ECO:0000256" key="5">
    <source>
        <dbReference type="ARBA" id="ARBA00023136"/>
    </source>
</evidence>
<evidence type="ECO:0000256" key="2">
    <source>
        <dbReference type="ARBA" id="ARBA00009816"/>
    </source>
</evidence>
<dbReference type="EMBL" id="OA882377">
    <property type="protein sequence ID" value="CAD7275002.1"/>
    <property type="molecule type" value="Genomic_DNA"/>
</dbReference>
<keyword evidence="6" id="KW-0325">Glycoprotein</keyword>
<organism evidence="9">
    <name type="scientific">Notodromas monacha</name>
    <dbReference type="NCBI Taxonomy" id="399045"/>
    <lineage>
        <taxon>Eukaryota</taxon>
        <taxon>Metazoa</taxon>
        <taxon>Ecdysozoa</taxon>
        <taxon>Arthropoda</taxon>
        <taxon>Crustacea</taxon>
        <taxon>Oligostraca</taxon>
        <taxon>Ostracoda</taxon>
        <taxon>Podocopa</taxon>
        <taxon>Podocopida</taxon>
        <taxon>Cypridocopina</taxon>
        <taxon>Cypridoidea</taxon>
        <taxon>Cyprididae</taxon>
        <taxon>Notodromas</taxon>
    </lineage>
</organism>
<evidence type="ECO:0000313" key="10">
    <source>
        <dbReference type="Proteomes" id="UP000678499"/>
    </source>
</evidence>
<dbReference type="Pfam" id="PF10204">
    <property type="entry name" value="DuoxA"/>
    <property type="match status" value="1"/>
</dbReference>
<dbReference type="OrthoDB" id="10042652at2759"/>
<protein>
    <recommendedName>
        <fullName evidence="11">Dual oxidase maturation factor 1</fullName>
    </recommendedName>
</protein>
<dbReference type="Proteomes" id="UP000678499">
    <property type="component" value="Unassembled WGS sequence"/>
</dbReference>
<evidence type="ECO:0000256" key="3">
    <source>
        <dbReference type="ARBA" id="ARBA00022692"/>
    </source>
</evidence>
<feature type="transmembrane region" description="Helical" evidence="8">
    <location>
        <begin position="37"/>
        <end position="55"/>
    </location>
</feature>
<feature type="compositionally biased region" description="Polar residues" evidence="7">
    <location>
        <begin position="414"/>
        <end position="441"/>
    </location>
</feature>
<dbReference type="EMBL" id="CAJPEX010000340">
    <property type="protein sequence ID" value="CAG0915154.1"/>
    <property type="molecule type" value="Genomic_DNA"/>
</dbReference>
<feature type="transmembrane region" description="Helical" evidence="8">
    <location>
        <begin position="64"/>
        <end position="83"/>
    </location>
</feature>
<evidence type="ECO:0000256" key="6">
    <source>
        <dbReference type="ARBA" id="ARBA00023180"/>
    </source>
</evidence>
<keyword evidence="4 8" id="KW-1133">Transmembrane helix</keyword>
<accession>A0A7R9BH67</accession>
<comment type="subcellular location">
    <subcellularLocation>
        <location evidence="1">Membrane</location>
        <topology evidence="1">Multi-pass membrane protein</topology>
    </subcellularLocation>
</comment>
<keyword evidence="3 8" id="KW-0812">Transmembrane</keyword>
<evidence type="ECO:0000313" key="9">
    <source>
        <dbReference type="EMBL" id="CAD7275002.1"/>
    </source>
</evidence>
<feature type="region of interest" description="Disordered" evidence="7">
    <location>
        <begin position="353"/>
        <end position="441"/>
    </location>
</feature>
<dbReference type="AlphaFoldDB" id="A0A7R9BH67"/>
<evidence type="ECO:0000256" key="8">
    <source>
        <dbReference type="SAM" id="Phobius"/>
    </source>
</evidence>
<dbReference type="InterPro" id="IPR018469">
    <property type="entry name" value="Dual_oxidase_maturation_fac"/>
</dbReference>
<evidence type="ECO:0000256" key="4">
    <source>
        <dbReference type="ARBA" id="ARBA00022989"/>
    </source>
</evidence>
<dbReference type="GO" id="GO:0005789">
    <property type="term" value="C:endoplasmic reticulum membrane"/>
    <property type="evidence" value="ECO:0007669"/>
    <property type="project" value="InterPro"/>
</dbReference>
<keyword evidence="5 8" id="KW-0472">Membrane</keyword>
<keyword evidence="10" id="KW-1185">Reference proteome</keyword>
<name>A0A7R9BH67_9CRUS</name>
<evidence type="ECO:0008006" key="11">
    <source>
        <dbReference type="Google" id="ProtNLM"/>
    </source>
</evidence>
<feature type="transmembrane region" description="Helical" evidence="8">
    <location>
        <begin position="216"/>
        <end position="236"/>
    </location>
</feature>
<evidence type="ECO:0000256" key="1">
    <source>
        <dbReference type="ARBA" id="ARBA00004141"/>
    </source>
</evidence>
<dbReference type="PANTHER" id="PTHR31158:SF1">
    <property type="entry name" value="DOXA1 FACTOR-RELATED"/>
    <property type="match status" value="1"/>
</dbReference>
<feature type="transmembrane region" description="Helical" evidence="8">
    <location>
        <begin position="256"/>
        <end position="280"/>
    </location>
</feature>
<feature type="transmembrane region" description="Helical" evidence="8">
    <location>
        <begin position="193"/>
        <end position="211"/>
    </location>
</feature>
<dbReference type="PANTHER" id="PTHR31158">
    <property type="entry name" value="DUAL OXIDASE 2"/>
    <property type="match status" value="1"/>
</dbReference>
<reference evidence="9" key="1">
    <citation type="submission" date="2020-11" db="EMBL/GenBank/DDBJ databases">
        <authorList>
            <person name="Tran Van P."/>
        </authorList>
    </citation>
    <scope>NUCLEOTIDE SEQUENCE</scope>
</reference>
<dbReference type="GO" id="GO:0015031">
    <property type="term" value="P:protein transport"/>
    <property type="evidence" value="ECO:0007669"/>
    <property type="project" value="InterPro"/>
</dbReference>
<gene>
    <name evidence="9" type="ORF">NMOB1V02_LOCUS2811</name>
</gene>
<proteinExistence type="inferred from homology"/>
<evidence type="ECO:0000256" key="7">
    <source>
        <dbReference type="SAM" id="MobiDB-lite"/>
    </source>
</evidence>
<sequence>MFPYSIFEPFVRVDNATRLWFGTYSKKRNWWYDESNFRIWLFLFCLALVGCFNAAGRRLRRGHALLWSATLGIILASNLFGMYGGDWLKGTLAGEGSFSRFDNVRHVFKVDVHIGLRGMNVTVQVREPGEKSHWMFNEYLPWAPAYVRRDLTKEAKLRGIPDPILSVYDYYDAPDELSLGANLKQATQLSEDLMWFSFASTVYLICLLAFVPSYIYIAFLVNGIFMASSFAVFLFYDPISAVRKIHIHGMPLEVTFGWTSYLVAATAILLLFFGFGLWGLQWFRRTNMHSPWETDLDTPFYWKDKSGVPEEQFHLEGATILSKLRHCKASVELTTFHHGEDLDVSRDIFGPGTKESSIHTPMKSPLVDGSKLRHPNCYTPSTPLEPLAPPTTPVLGSLNESGTLRRRVVPSPLSIETDSDSLSSRGRNHDSPASTPESIYP</sequence>
<comment type="similarity">
    <text evidence="2">Belongs to the DUOXA family.</text>
</comment>